<dbReference type="AlphaFoldDB" id="A0A8T4GWK3"/>
<keyword evidence="1" id="KW-0472">Membrane</keyword>
<evidence type="ECO:0000256" key="1">
    <source>
        <dbReference type="SAM" id="Phobius"/>
    </source>
</evidence>
<keyword evidence="1" id="KW-0812">Transmembrane</keyword>
<dbReference type="RefSeq" id="WP_209489484.1">
    <property type="nucleotide sequence ID" value="NZ_JAGGLC010000001.1"/>
</dbReference>
<dbReference type="Pfam" id="PF26047">
    <property type="entry name" value="DUF8015"/>
    <property type="match status" value="1"/>
</dbReference>
<organism evidence="2 3">
    <name type="scientific">Halolamina salifodinae</name>
    <dbReference type="NCBI Taxonomy" id="1202767"/>
    <lineage>
        <taxon>Archaea</taxon>
        <taxon>Methanobacteriati</taxon>
        <taxon>Methanobacteriota</taxon>
        <taxon>Stenosarchaea group</taxon>
        <taxon>Halobacteria</taxon>
        <taxon>Halobacteriales</taxon>
        <taxon>Haloferacaceae</taxon>
    </lineage>
</organism>
<comment type="caution">
    <text evidence="2">The sequence shown here is derived from an EMBL/GenBank/DDBJ whole genome shotgun (WGS) entry which is preliminary data.</text>
</comment>
<evidence type="ECO:0000313" key="2">
    <source>
        <dbReference type="EMBL" id="MBP1985678.1"/>
    </source>
</evidence>
<dbReference type="InterPro" id="IPR058328">
    <property type="entry name" value="DUF8015"/>
</dbReference>
<evidence type="ECO:0000313" key="3">
    <source>
        <dbReference type="Proteomes" id="UP000823736"/>
    </source>
</evidence>
<keyword evidence="1" id="KW-1133">Transmembrane helix</keyword>
<feature type="transmembrane region" description="Helical" evidence="1">
    <location>
        <begin position="32"/>
        <end position="51"/>
    </location>
</feature>
<sequence length="74" mass="7804">MVCYYDYVLVLIPGVLLGVTTALSVYGIPLLSALFVGSGAAALVVAHALFVRAPTVGERRSVDAHPDSRRTDSD</sequence>
<accession>A0A8T4GWK3</accession>
<gene>
    <name evidence="2" type="ORF">J2753_000151</name>
</gene>
<keyword evidence="3" id="KW-1185">Reference proteome</keyword>
<reference evidence="2" key="1">
    <citation type="submission" date="2021-03" db="EMBL/GenBank/DDBJ databases">
        <title>Genomic Encyclopedia of Type Strains, Phase IV (KMG-IV): sequencing the most valuable type-strain genomes for metagenomic binning, comparative biology and taxonomic classification.</title>
        <authorList>
            <person name="Goeker M."/>
        </authorList>
    </citation>
    <scope>NUCLEOTIDE SEQUENCE</scope>
    <source>
        <strain evidence="2">DSM 26232</strain>
    </source>
</reference>
<dbReference type="Proteomes" id="UP000823736">
    <property type="component" value="Unassembled WGS sequence"/>
</dbReference>
<name>A0A8T4GWK3_9EURY</name>
<protein>
    <submittedName>
        <fullName evidence="2">Uncharacterized protein</fullName>
    </submittedName>
</protein>
<dbReference type="EMBL" id="JAGGLC010000001">
    <property type="protein sequence ID" value="MBP1985678.1"/>
    <property type="molecule type" value="Genomic_DNA"/>
</dbReference>
<feature type="transmembrane region" description="Helical" evidence="1">
    <location>
        <begin position="7"/>
        <end position="26"/>
    </location>
</feature>
<proteinExistence type="predicted"/>